<accession>A0A1F6B3U6</accession>
<evidence type="ECO:0000313" key="4">
    <source>
        <dbReference type="Proteomes" id="UP000176450"/>
    </source>
</evidence>
<feature type="region of interest" description="Disordered" evidence="1">
    <location>
        <begin position="192"/>
        <end position="211"/>
    </location>
</feature>
<reference evidence="3 4" key="1">
    <citation type="journal article" date="2016" name="Nat. Commun.">
        <title>Thousands of microbial genomes shed light on interconnected biogeochemical processes in an aquifer system.</title>
        <authorList>
            <person name="Anantharaman K."/>
            <person name="Brown C.T."/>
            <person name="Hug L.A."/>
            <person name="Sharon I."/>
            <person name="Castelle C.J."/>
            <person name="Probst A.J."/>
            <person name="Thomas B.C."/>
            <person name="Singh A."/>
            <person name="Wilkins M.J."/>
            <person name="Karaoz U."/>
            <person name="Brodie E.L."/>
            <person name="Williams K.H."/>
            <person name="Hubbard S.S."/>
            <person name="Banfield J.F."/>
        </authorList>
    </citation>
    <scope>NUCLEOTIDE SEQUENCE [LARGE SCALE GENOMIC DNA]</scope>
</reference>
<keyword evidence="2" id="KW-0472">Membrane</keyword>
<feature type="region of interest" description="Disordered" evidence="1">
    <location>
        <begin position="146"/>
        <end position="173"/>
    </location>
</feature>
<feature type="compositionally biased region" description="Pro residues" evidence="1">
    <location>
        <begin position="151"/>
        <end position="167"/>
    </location>
</feature>
<name>A0A1F6B3U6_9BACT</name>
<protein>
    <submittedName>
        <fullName evidence="3">Uncharacterized protein</fullName>
    </submittedName>
</protein>
<keyword evidence="2" id="KW-0812">Transmembrane</keyword>
<keyword evidence="2" id="KW-1133">Transmembrane helix</keyword>
<dbReference type="AlphaFoldDB" id="A0A1F6B3U6"/>
<sequence length="254" mass="27186">MPTSAVVDFTISLPEVNGQEISFDATLSGITSTNCPDNRCYFHGTLRSVASSKYFGETANASNNWVDYVSSPDTEYIKANYYAADIQAGSWFARLKMRFKIDDPNYQGPGNYDLKLRRYTGKSSNFSAESNTLNISLTALIPTPTSTLTPVPTPTASPAPTKTPTPFPTVTTAKTPIPTAIRTSTPVLETIADGGSSSGTPDILGSTDRPKAYTESSASGLLATKPLIVSLLFVSFGLALLSGLFVWQKRNAQS</sequence>
<proteinExistence type="predicted"/>
<evidence type="ECO:0000256" key="2">
    <source>
        <dbReference type="SAM" id="Phobius"/>
    </source>
</evidence>
<evidence type="ECO:0000256" key="1">
    <source>
        <dbReference type="SAM" id="MobiDB-lite"/>
    </source>
</evidence>
<comment type="caution">
    <text evidence="3">The sequence shown here is derived from an EMBL/GenBank/DDBJ whole genome shotgun (WGS) entry which is preliminary data.</text>
</comment>
<feature type="transmembrane region" description="Helical" evidence="2">
    <location>
        <begin position="227"/>
        <end position="247"/>
    </location>
</feature>
<dbReference type="Proteomes" id="UP000176450">
    <property type="component" value="Unassembled WGS sequence"/>
</dbReference>
<evidence type="ECO:0000313" key="3">
    <source>
        <dbReference type="EMBL" id="OGG31578.1"/>
    </source>
</evidence>
<organism evidence="3 4">
    <name type="scientific">Candidatus Gottesmanbacteria bacterium RIFCSPLOWO2_01_FULL_46_9</name>
    <dbReference type="NCBI Taxonomy" id="1798394"/>
    <lineage>
        <taxon>Bacteria</taxon>
        <taxon>Candidatus Gottesmaniibacteriota</taxon>
    </lineage>
</organism>
<gene>
    <name evidence="3" type="ORF">A3A63_00400</name>
</gene>
<dbReference type="EMBL" id="MFJX01000004">
    <property type="protein sequence ID" value="OGG31578.1"/>
    <property type="molecule type" value="Genomic_DNA"/>
</dbReference>